<evidence type="ECO:0000256" key="8">
    <source>
        <dbReference type="SAM" id="Phobius"/>
    </source>
</evidence>
<dbReference type="Gene3D" id="3.30.420.270">
    <property type="match status" value="1"/>
</dbReference>
<organism evidence="9">
    <name type="scientific">Polynucleobacter yangtzensis</name>
    <dbReference type="NCBI Taxonomy" id="1743159"/>
    <lineage>
        <taxon>Bacteria</taxon>
        <taxon>Pseudomonadati</taxon>
        <taxon>Pseudomonadota</taxon>
        <taxon>Betaproteobacteria</taxon>
        <taxon>Burkholderiales</taxon>
        <taxon>Burkholderiaceae</taxon>
        <taxon>Polynucleobacter</taxon>
    </lineage>
</organism>
<comment type="subcellular location">
    <subcellularLocation>
        <location evidence="1">Cell membrane</location>
        <topology evidence="1">Single-pass membrane protein</topology>
    </subcellularLocation>
    <subcellularLocation>
        <location evidence="7">Cell membrane</location>
        <topology evidence="7">Single-pass type II membrane protein</topology>
    </subcellularLocation>
</comment>
<evidence type="ECO:0000256" key="7">
    <source>
        <dbReference type="RuleBase" id="RU003879"/>
    </source>
</evidence>
<sequence length="158" mass="17164">MSWLETHSQGRKPFSLGPTSVPIEPEINLIPFIDVLLVVLIFLMISTTFTRFQELAITLPTANGSESQAEMKQIHIAVSRDGRFAINGKVTDRSQLSAVLNQLSGQGNQKEGASSLQVNIDADAKAPHQAVMSALEAARDANLSNIVFSSQFNNQAKK</sequence>
<dbReference type="PANTHER" id="PTHR30558:SF3">
    <property type="entry name" value="BIOPOLYMER TRANSPORT PROTEIN EXBD-RELATED"/>
    <property type="match status" value="1"/>
</dbReference>
<dbReference type="KEGG" id="pyt:PKF023_02990"/>
<keyword evidence="4 7" id="KW-0812">Transmembrane</keyword>
<evidence type="ECO:0000256" key="6">
    <source>
        <dbReference type="ARBA" id="ARBA00023136"/>
    </source>
</evidence>
<dbReference type="EMBL" id="AP026973">
    <property type="protein sequence ID" value="BDT76496.1"/>
    <property type="molecule type" value="Genomic_DNA"/>
</dbReference>
<gene>
    <name evidence="9" type="ORF">PKF023_02990</name>
</gene>
<dbReference type="AlphaFoldDB" id="A0A9C7FAV6"/>
<accession>A0A9C7FAV6</accession>
<dbReference type="InterPro" id="IPR003400">
    <property type="entry name" value="ExbD"/>
</dbReference>
<feature type="transmembrane region" description="Helical" evidence="8">
    <location>
        <begin position="29"/>
        <end position="49"/>
    </location>
</feature>
<evidence type="ECO:0000313" key="9">
    <source>
        <dbReference type="EMBL" id="BDT76496.1"/>
    </source>
</evidence>
<evidence type="ECO:0000256" key="4">
    <source>
        <dbReference type="ARBA" id="ARBA00022692"/>
    </source>
</evidence>
<name>A0A9C7FAV6_9BURK</name>
<dbReference type="PANTHER" id="PTHR30558">
    <property type="entry name" value="EXBD MEMBRANE COMPONENT OF PMF-DRIVEN MACROMOLECULE IMPORT SYSTEM"/>
    <property type="match status" value="1"/>
</dbReference>
<dbReference type="Proteomes" id="UP001211097">
    <property type="component" value="Chromosome"/>
</dbReference>
<keyword evidence="3" id="KW-1003">Cell membrane</keyword>
<evidence type="ECO:0000256" key="2">
    <source>
        <dbReference type="ARBA" id="ARBA00005811"/>
    </source>
</evidence>
<keyword evidence="7" id="KW-0653">Protein transport</keyword>
<comment type="similarity">
    <text evidence="2 7">Belongs to the ExbD/TolR family.</text>
</comment>
<keyword evidence="6 8" id="KW-0472">Membrane</keyword>
<reference evidence="9" key="1">
    <citation type="submission" date="2022-11" db="EMBL/GenBank/DDBJ databases">
        <title>Complete Genome Sequences of three Polynucleobacter sp. Subcluster PnecC Strains KF022, KF023, and KF032 Isolated from a Shallow Eutrophic Lake in Japan.</title>
        <authorList>
            <person name="Ogata Y."/>
            <person name="Watanabe K."/>
            <person name="Takemine S."/>
            <person name="Shindo C."/>
            <person name="Kurokawa R."/>
            <person name="Suda W."/>
        </authorList>
    </citation>
    <scope>NUCLEOTIDE SEQUENCE</scope>
    <source>
        <strain evidence="9">KF023</strain>
    </source>
</reference>
<keyword evidence="5 8" id="KW-1133">Transmembrane helix</keyword>
<dbReference type="GO" id="GO:0015031">
    <property type="term" value="P:protein transport"/>
    <property type="evidence" value="ECO:0007669"/>
    <property type="project" value="UniProtKB-KW"/>
</dbReference>
<evidence type="ECO:0000256" key="1">
    <source>
        <dbReference type="ARBA" id="ARBA00004162"/>
    </source>
</evidence>
<protein>
    <submittedName>
        <fullName evidence="9">Biopolymer transporter ExbD</fullName>
    </submittedName>
</protein>
<keyword evidence="7" id="KW-0813">Transport</keyword>
<dbReference type="GO" id="GO:0022857">
    <property type="term" value="F:transmembrane transporter activity"/>
    <property type="evidence" value="ECO:0007669"/>
    <property type="project" value="InterPro"/>
</dbReference>
<evidence type="ECO:0000256" key="3">
    <source>
        <dbReference type="ARBA" id="ARBA00022475"/>
    </source>
</evidence>
<proteinExistence type="inferred from homology"/>
<dbReference type="RefSeq" id="WP_281742854.1">
    <property type="nucleotide sequence ID" value="NZ_AP026973.1"/>
</dbReference>
<dbReference type="Pfam" id="PF02472">
    <property type="entry name" value="ExbD"/>
    <property type="match status" value="1"/>
</dbReference>
<dbReference type="GO" id="GO:0005886">
    <property type="term" value="C:plasma membrane"/>
    <property type="evidence" value="ECO:0007669"/>
    <property type="project" value="UniProtKB-SubCell"/>
</dbReference>
<evidence type="ECO:0000256" key="5">
    <source>
        <dbReference type="ARBA" id="ARBA00022989"/>
    </source>
</evidence>